<dbReference type="Proteomes" id="UP000299102">
    <property type="component" value="Unassembled WGS sequence"/>
</dbReference>
<gene>
    <name evidence="2" type="ORF">EVAR_62644_1</name>
</gene>
<feature type="region of interest" description="Disordered" evidence="1">
    <location>
        <begin position="98"/>
        <end position="132"/>
    </location>
</feature>
<protein>
    <submittedName>
        <fullName evidence="2">Uncharacterized protein</fullName>
    </submittedName>
</protein>
<evidence type="ECO:0000313" key="2">
    <source>
        <dbReference type="EMBL" id="GBP84985.1"/>
    </source>
</evidence>
<evidence type="ECO:0000256" key="1">
    <source>
        <dbReference type="SAM" id="MobiDB-lite"/>
    </source>
</evidence>
<organism evidence="2 3">
    <name type="scientific">Eumeta variegata</name>
    <name type="common">Bagworm moth</name>
    <name type="synonym">Eumeta japonica</name>
    <dbReference type="NCBI Taxonomy" id="151549"/>
    <lineage>
        <taxon>Eukaryota</taxon>
        <taxon>Metazoa</taxon>
        <taxon>Ecdysozoa</taxon>
        <taxon>Arthropoda</taxon>
        <taxon>Hexapoda</taxon>
        <taxon>Insecta</taxon>
        <taxon>Pterygota</taxon>
        <taxon>Neoptera</taxon>
        <taxon>Endopterygota</taxon>
        <taxon>Lepidoptera</taxon>
        <taxon>Glossata</taxon>
        <taxon>Ditrysia</taxon>
        <taxon>Tineoidea</taxon>
        <taxon>Psychidae</taxon>
        <taxon>Oiketicinae</taxon>
        <taxon>Eumeta</taxon>
    </lineage>
</organism>
<accession>A0A4C1ZEG2</accession>
<evidence type="ECO:0000313" key="3">
    <source>
        <dbReference type="Proteomes" id="UP000299102"/>
    </source>
</evidence>
<dbReference type="AlphaFoldDB" id="A0A4C1ZEG2"/>
<name>A0A4C1ZEG2_EUMVA</name>
<dbReference type="EMBL" id="BGZK01001710">
    <property type="protein sequence ID" value="GBP84985.1"/>
    <property type="molecule type" value="Genomic_DNA"/>
</dbReference>
<comment type="caution">
    <text evidence="2">The sequence shown here is derived from an EMBL/GenBank/DDBJ whole genome shotgun (WGS) entry which is preliminary data.</text>
</comment>
<feature type="compositionally biased region" description="Basic and acidic residues" evidence="1">
    <location>
        <begin position="63"/>
        <end position="72"/>
    </location>
</feature>
<keyword evidence="3" id="KW-1185">Reference proteome</keyword>
<reference evidence="2 3" key="1">
    <citation type="journal article" date="2019" name="Commun. Biol.">
        <title>The bagworm genome reveals a unique fibroin gene that provides high tensile strength.</title>
        <authorList>
            <person name="Kono N."/>
            <person name="Nakamura H."/>
            <person name="Ohtoshi R."/>
            <person name="Tomita M."/>
            <person name="Numata K."/>
            <person name="Arakawa K."/>
        </authorList>
    </citation>
    <scope>NUCLEOTIDE SEQUENCE [LARGE SCALE GENOMIC DNA]</scope>
</reference>
<proteinExistence type="predicted"/>
<feature type="region of interest" description="Disordered" evidence="1">
    <location>
        <begin position="48"/>
        <end position="72"/>
    </location>
</feature>
<sequence>MICAGASNYECTSAAREHIARDAIYCVRFVYFVNLCYPQTQIVDVKEIPRHSSRSIVRPSSEGSKDLDPDSDRPRFLIQIEFYSGRYERVKQQYREMYNKNGNHRRSINPIRGDKSRPSRRRPGRPDARADN</sequence>